<evidence type="ECO:0000256" key="1">
    <source>
        <dbReference type="SAM" id="MobiDB-lite"/>
    </source>
</evidence>
<keyword evidence="3" id="KW-1185">Reference proteome</keyword>
<organism evidence="2 3">
    <name type="scientific">Longimicrobium terrae</name>
    <dbReference type="NCBI Taxonomy" id="1639882"/>
    <lineage>
        <taxon>Bacteria</taxon>
        <taxon>Pseudomonadati</taxon>
        <taxon>Gemmatimonadota</taxon>
        <taxon>Longimicrobiia</taxon>
        <taxon>Longimicrobiales</taxon>
        <taxon>Longimicrobiaceae</taxon>
        <taxon>Longimicrobium</taxon>
    </lineage>
</organism>
<dbReference type="PROSITE" id="PS51257">
    <property type="entry name" value="PROKAR_LIPOPROTEIN"/>
    <property type="match status" value="1"/>
</dbReference>
<reference evidence="2 3" key="1">
    <citation type="submission" date="2020-08" db="EMBL/GenBank/DDBJ databases">
        <title>Genomic Encyclopedia of Type Strains, Phase IV (KMG-IV): sequencing the most valuable type-strain genomes for metagenomic binning, comparative biology and taxonomic classification.</title>
        <authorList>
            <person name="Goeker M."/>
        </authorList>
    </citation>
    <scope>NUCLEOTIDE SEQUENCE [LARGE SCALE GENOMIC DNA]</scope>
    <source>
        <strain evidence="2 3">DSM 29007</strain>
    </source>
</reference>
<dbReference type="AlphaFoldDB" id="A0A841GZF7"/>
<gene>
    <name evidence="2" type="ORF">HNQ61_002774</name>
</gene>
<name>A0A841GZF7_9BACT</name>
<dbReference type="Proteomes" id="UP000582837">
    <property type="component" value="Unassembled WGS sequence"/>
</dbReference>
<dbReference type="RefSeq" id="WP_170033784.1">
    <property type="nucleotide sequence ID" value="NZ_JABDTL010000001.1"/>
</dbReference>
<protein>
    <submittedName>
        <fullName evidence="2">Uncharacterized protein</fullName>
    </submittedName>
</protein>
<evidence type="ECO:0000313" key="2">
    <source>
        <dbReference type="EMBL" id="MBB6071150.1"/>
    </source>
</evidence>
<evidence type="ECO:0000313" key="3">
    <source>
        <dbReference type="Proteomes" id="UP000582837"/>
    </source>
</evidence>
<accession>A0A841GZF7</accession>
<feature type="region of interest" description="Disordered" evidence="1">
    <location>
        <begin position="321"/>
        <end position="345"/>
    </location>
</feature>
<sequence>MKRSLAPLLALVLAAACNRSPSGPVRPEPAYNILFLGAPSGALSFTPTGVDLRRVVGYAEFGGQTRAVLWQGGAFDEIGPRPPAGCSSEALAVSAGYVVGAVRCANDVYGWSYPDDLGRADARPYELRDVNASGVVAGTLYPAPFGEARRRAFVRERGALRELLPPGATASEAVGIANDGSVAVNAFSACDSVVCAEHRVFLLREGEWLEVPRPGSSPRRGATAVSSDGRVAGRVEAGEPFIWRPRRRVTAMSVIPGTQVDVRGVNERGLVVGTARTEASLARPDRAVAWGGGRQYLLTERLQAGSPWQVEAAVGIDDEGDIAATGTDTSSGRKGAILLTPPPEQ</sequence>
<proteinExistence type="predicted"/>
<comment type="caution">
    <text evidence="2">The sequence shown here is derived from an EMBL/GenBank/DDBJ whole genome shotgun (WGS) entry which is preliminary data.</text>
</comment>
<dbReference type="EMBL" id="JACHIA010000007">
    <property type="protein sequence ID" value="MBB6071150.1"/>
    <property type="molecule type" value="Genomic_DNA"/>
</dbReference>